<sequence>MNLSKKIKKARTDLNLTQSEVAKKLNISRKTLSSWENERSNPDPDSLKQLSSILKIDINELLNIEKQDHKSQKSSKKFHFGQVLFGLNALTLLINCLVSLFTSSNYFGLTLMELILVIFTLHYFKIKNIKLTIPYEGLSILVTFIVSIIISWYHLDSLNNGLNVFNITGMLTKSIILTICFYFILVYLYND</sequence>
<gene>
    <name evidence="4" type="ORF">M3M39_01810</name>
</gene>
<keyword evidence="1" id="KW-0238">DNA-binding</keyword>
<feature type="transmembrane region" description="Helical" evidence="2">
    <location>
        <begin position="106"/>
        <end position="124"/>
    </location>
</feature>
<evidence type="ECO:0000313" key="4">
    <source>
        <dbReference type="EMBL" id="USS88238.1"/>
    </source>
</evidence>
<dbReference type="PANTHER" id="PTHR46558">
    <property type="entry name" value="TRACRIPTIONAL REGULATORY PROTEIN-RELATED-RELATED"/>
    <property type="match status" value="1"/>
</dbReference>
<feature type="domain" description="HTH cro/C1-type" evidence="3">
    <location>
        <begin position="7"/>
        <end position="61"/>
    </location>
</feature>
<keyword evidence="2" id="KW-0472">Membrane</keyword>
<accession>A0ABY5BSY1</accession>
<evidence type="ECO:0000259" key="3">
    <source>
        <dbReference type="PROSITE" id="PS50943"/>
    </source>
</evidence>
<evidence type="ECO:0000313" key="5">
    <source>
        <dbReference type="Proteomes" id="UP001057025"/>
    </source>
</evidence>
<dbReference type="InterPro" id="IPR001387">
    <property type="entry name" value="Cro/C1-type_HTH"/>
</dbReference>
<dbReference type="RefSeq" id="WP_252797524.1">
    <property type="nucleotide sequence ID" value="NZ_CP097118.1"/>
</dbReference>
<dbReference type="EMBL" id="CP097118">
    <property type="protein sequence ID" value="USS88238.1"/>
    <property type="molecule type" value="Genomic_DNA"/>
</dbReference>
<feature type="transmembrane region" description="Helical" evidence="2">
    <location>
        <begin position="80"/>
        <end position="100"/>
    </location>
</feature>
<dbReference type="SMART" id="SM00530">
    <property type="entry name" value="HTH_XRE"/>
    <property type="match status" value="1"/>
</dbReference>
<feature type="transmembrane region" description="Helical" evidence="2">
    <location>
        <begin position="167"/>
        <end position="189"/>
    </location>
</feature>
<dbReference type="PROSITE" id="PS50943">
    <property type="entry name" value="HTH_CROC1"/>
    <property type="match status" value="1"/>
</dbReference>
<dbReference type="InterPro" id="IPR010982">
    <property type="entry name" value="Lambda_DNA-bd_dom_sf"/>
</dbReference>
<protein>
    <submittedName>
        <fullName evidence="4">Helix-turn-helix domain-containing protein</fullName>
    </submittedName>
</protein>
<dbReference type="CDD" id="cd00093">
    <property type="entry name" value="HTH_XRE"/>
    <property type="match status" value="1"/>
</dbReference>
<evidence type="ECO:0000256" key="1">
    <source>
        <dbReference type="ARBA" id="ARBA00023125"/>
    </source>
</evidence>
<dbReference type="Gene3D" id="1.10.260.40">
    <property type="entry name" value="lambda repressor-like DNA-binding domains"/>
    <property type="match status" value="1"/>
</dbReference>
<proteinExistence type="predicted"/>
<feature type="transmembrane region" description="Helical" evidence="2">
    <location>
        <begin position="136"/>
        <end position="155"/>
    </location>
</feature>
<keyword evidence="2" id="KW-0812">Transmembrane</keyword>
<evidence type="ECO:0000256" key="2">
    <source>
        <dbReference type="SAM" id="Phobius"/>
    </source>
</evidence>
<dbReference type="Proteomes" id="UP001057025">
    <property type="component" value="Chromosome"/>
</dbReference>
<reference evidence="4" key="1">
    <citation type="submission" date="2022-05" db="EMBL/GenBank/DDBJ databases">
        <authorList>
            <person name="Oliphant S.A."/>
            <person name="Watson-Haigh N.S."/>
            <person name="Sumby K.M."/>
            <person name="Gardner J.M."/>
            <person name="Jiranek V."/>
        </authorList>
    </citation>
    <scope>NUCLEOTIDE SEQUENCE</scope>
    <source>
        <strain evidence="4">KI11_C11</strain>
    </source>
</reference>
<name>A0ABY5BSY1_9LACO</name>
<organism evidence="4 5">
    <name type="scientific">Fructilactobacillus hinvesii</name>
    <dbReference type="NCBI Taxonomy" id="2940300"/>
    <lineage>
        <taxon>Bacteria</taxon>
        <taxon>Bacillati</taxon>
        <taxon>Bacillota</taxon>
        <taxon>Bacilli</taxon>
        <taxon>Lactobacillales</taxon>
        <taxon>Lactobacillaceae</taxon>
        <taxon>Fructilactobacillus</taxon>
    </lineage>
</organism>
<dbReference type="Pfam" id="PF01381">
    <property type="entry name" value="HTH_3"/>
    <property type="match status" value="1"/>
</dbReference>
<dbReference type="SUPFAM" id="SSF47413">
    <property type="entry name" value="lambda repressor-like DNA-binding domains"/>
    <property type="match status" value="1"/>
</dbReference>
<keyword evidence="2" id="KW-1133">Transmembrane helix</keyword>
<keyword evidence="5" id="KW-1185">Reference proteome</keyword>
<dbReference type="PANTHER" id="PTHR46558:SF13">
    <property type="entry name" value="HTH-TYPE TRANSCRIPTIONAL REGULATOR IMMR"/>
    <property type="match status" value="1"/>
</dbReference>